<dbReference type="HOGENOM" id="CLU_113469_2_1_1"/>
<keyword evidence="2" id="KW-1185">Reference proteome</keyword>
<evidence type="ECO:0000313" key="1">
    <source>
        <dbReference type="EMBL" id="ESO94880.1"/>
    </source>
</evidence>
<protein>
    <recommendedName>
        <fullName evidence="3">Apple domain-containing protein</fullName>
    </recommendedName>
</protein>
<dbReference type="RefSeq" id="XP_009054424.1">
    <property type="nucleotide sequence ID" value="XM_009056176.1"/>
</dbReference>
<gene>
    <name evidence="1" type="ORF">LOTGIDRAFT_175319</name>
</gene>
<evidence type="ECO:0000313" key="2">
    <source>
        <dbReference type="Proteomes" id="UP000030746"/>
    </source>
</evidence>
<dbReference type="GeneID" id="20243134"/>
<sequence>MVQELECVEEEWRYQNPICKRTECSYKYLNKTCLTLNYLDNLDYMYTEDDLCDEECKSFTGCAASILDLRECYFYRAPIIFVSYDLDLNQCIEKCKERSDCVTLSLWSEYGNECFLLNATLAELPDGKDEQRIFVYSSVDSPSVITLQQNSLI</sequence>
<dbReference type="Proteomes" id="UP000030746">
    <property type="component" value="Unassembled WGS sequence"/>
</dbReference>
<name>V4AJK3_LOTGI</name>
<proteinExistence type="predicted"/>
<accession>V4AJK3</accession>
<evidence type="ECO:0008006" key="3">
    <source>
        <dbReference type="Google" id="ProtNLM"/>
    </source>
</evidence>
<dbReference type="CTD" id="20243134"/>
<reference evidence="1 2" key="1">
    <citation type="journal article" date="2013" name="Nature">
        <title>Insights into bilaterian evolution from three spiralian genomes.</title>
        <authorList>
            <person name="Simakov O."/>
            <person name="Marletaz F."/>
            <person name="Cho S.J."/>
            <person name="Edsinger-Gonzales E."/>
            <person name="Havlak P."/>
            <person name="Hellsten U."/>
            <person name="Kuo D.H."/>
            <person name="Larsson T."/>
            <person name="Lv J."/>
            <person name="Arendt D."/>
            <person name="Savage R."/>
            <person name="Osoegawa K."/>
            <person name="de Jong P."/>
            <person name="Grimwood J."/>
            <person name="Chapman J.A."/>
            <person name="Shapiro H."/>
            <person name="Aerts A."/>
            <person name="Otillar R.P."/>
            <person name="Terry A.Y."/>
            <person name="Boore J.L."/>
            <person name="Grigoriev I.V."/>
            <person name="Lindberg D.R."/>
            <person name="Seaver E.C."/>
            <person name="Weisblat D.A."/>
            <person name="Putnam N.H."/>
            <person name="Rokhsar D.S."/>
        </authorList>
    </citation>
    <scope>NUCLEOTIDE SEQUENCE [LARGE SCALE GENOMIC DNA]</scope>
</reference>
<dbReference type="KEGG" id="lgi:LOTGIDRAFT_175319"/>
<dbReference type="AlphaFoldDB" id="V4AJK3"/>
<organism evidence="1 2">
    <name type="scientific">Lottia gigantea</name>
    <name type="common">Giant owl limpet</name>
    <dbReference type="NCBI Taxonomy" id="225164"/>
    <lineage>
        <taxon>Eukaryota</taxon>
        <taxon>Metazoa</taxon>
        <taxon>Spiralia</taxon>
        <taxon>Lophotrochozoa</taxon>
        <taxon>Mollusca</taxon>
        <taxon>Gastropoda</taxon>
        <taxon>Patellogastropoda</taxon>
        <taxon>Lottioidea</taxon>
        <taxon>Lottiidae</taxon>
        <taxon>Lottia</taxon>
    </lineage>
</organism>
<dbReference type="EMBL" id="KB201743">
    <property type="protein sequence ID" value="ESO94880.1"/>
    <property type="molecule type" value="Genomic_DNA"/>
</dbReference>